<dbReference type="GO" id="GO:2001294">
    <property type="term" value="P:malonyl-CoA catabolic process"/>
    <property type="evidence" value="ECO:0007669"/>
    <property type="project" value="TreeGrafter"/>
</dbReference>
<protein>
    <submittedName>
        <fullName evidence="4">Malonyl-CoA decarboxylase</fullName>
    </submittedName>
</protein>
<dbReference type="InterPro" id="IPR042303">
    <property type="entry name" value="Malonyl_CoA_deC_C_sf"/>
</dbReference>
<dbReference type="GO" id="GO:0005782">
    <property type="term" value="C:peroxisomal matrix"/>
    <property type="evidence" value="ECO:0007669"/>
    <property type="project" value="TreeGrafter"/>
</dbReference>
<reference evidence="4" key="1">
    <citation type="submission" date="2022-11" db="UniProtKB">
        <authorList>
            <consortium name="WormBaseParasite"/>
        </authorList>
    </citation>
    <scope>IDENTIFICATION</scope>
</reference>
<dbReference type="GO" id="GO:0006085">
    <property type="term" value="P:acetyl-CoA biosynthetic process"/>
    <property type="evidence" value="ECO:0007669"/>
    <property type="project" value="TreeGrafter"/>
</dbReference>
<dbReference type="Pfam" id="PF05292">
    <property type="entry name" value="MCD"/>
    <property type="match status" value="1"/>
</dbReference>
<dbReference type="PANTHER" id="PTHR28641:SF1">
    <property type="entry name" value="MALONYL-COA DECARBOXYLASE, MITOCHONDRIAL"/>
    <property type="match status" value="1"/>
</dbReference>
<dbReference type="PANTHER" id="PTHR28641">
    <property type="match status" value="1"/>
</dbReference>
<proteinExistence type="predicted"/>
<accession>A0A914PQY7</accession>
<organism evidence="3 4">
    <name type="scientific">Panagrolaimus davidi</name>
    <dbReference type="NCBI Taxonomy" id="227884"/>
    <lineage>
        <taxon>Eukaryota</taxon>
        <taxon>Metazoa</taxon>
        <taxon>Ecdysozoa</taxon>
        <taxon>Nematoda</taxon>
        <taxon>Chromadorea</taxon>
        <taxon>Rhabditida</taxon>
        <taxon>Tylenchina</taxon>
        <taxon>Panagrolaimomorpha</taxon>
        <taxon>Panagrolaimoidea</taxon>
        <taxon>Panagrolaimidae</taxon>
        <taxon>Panagrolaimus</taxon>
    </lineage>
</organism>
<feature type="domain" description="Malonyl-CoA decarboxylase C-terminal" evidence="1">
    <location>
        <begin position="156"/>
        <end position="417"/>
    </location>
</feature>
<dbReference type="GO" id="GO:0005759">
    <property type="term" value="C:mitochondrial matrix"/>
    <property type="evidence" value="ECO:0007669"/>
    <property type="project" value="TreeGrafter"/>
</dbReference>
<dbReference type="InterPro" id="IPR038351">
    <property type="entry name" value="MCD_N_sf"/>
</dbReference>
<dbReference type="Gene3D" id="3.40.630.150">
    <property type="entry name" value="Malonyl-CoA decarboxylase, catalytic domain"/>
    <property type="match status" value="1"/>
</dbReference>
<dbReference type="InterPro" id="IPR007956">
    <property type="entry name" value="Malonyl_CoA_deC_C"/>
</dbReference>
<dbReference type="InterPro" id="IPR035372">
    <property type="entry name" value="MCD_N"/>
</dbReference>
<name>A0A914PQY7_9BILA</name>
<evidence type="ECO:0000259" key="1">
    <source>
        <dbReference type="Pfam" id="PF05292"/>
    </source>
</evidence>
<dbReference type="WBParaSite" id="PDA_v2.g1852.t1">
    <property type="protein sequence ID" value="PDA_v2.g1852.t1"/>
    <property type="gene ID" value="PDA_v2.g1852"/>
</dbReference>
<feature type="domain" description="Malonyl-CoA decarboxylase N-terminal" evidence="2">
    <location>
        <begin position="65"/>
        <end position="152"/>
    </location>
</feature>
<dbReference type="Gene3D" id="1.20.140.90">
    <property type="entry name" value="Malonyl-CoA decarboxylase, oligemerization domain"/>
    <property type="match status" value="1"/>
</dbReference>
<dbReference type="Proteomes" id="UP000887578">
    <property type="component" value="Unplaced"/>
</dbReference>
<evidence type="ECO:0000313" key="3">
    <source>
        <dbReference type="Proteomes" id="UP000887578"/>
    </source>
</evidence>
<evidence type="ECO:0000259" key="2">
    <source>
        <dbReference type="Pfam" id="PF17408"/>
    </source>
</evidence>
<dbReference type="AlphaFoldDB" id="A0A914PQY7"/>
<evidence type="ECO:0000313" key="4">
    <source>
        <dbReference type="WBParaSite" id="PDA_v2.g1852.t1"/>
    </source>
</evidence>
<dbReference type="GO" id="GO:0050080">
    <property type="term" value="F:malonyl-CoA decarboxylase activity"/>
    <property type="evidence" value="ECO:0007669"/>
    <property type="project" value="InterPro"/>
</dbReference>
<sequence length="451" mass="50915">MSKASLSRSLYTSSTSDIQSICSQCINPKSPDHLQQDSKKFVQAYSASKKSEKNEMIQFLANNCGVNHDNLKSAISKYEKNSNAAYDVHLASSPRYSKIFQSIGNLEMGVKFVTDFRAYVLEYINSGETSKEKLMPLRRLESTLKDLLTLWFCLSNLKLMRLTWQTSADILQKVAKEEAVHPVSGLTDMQQRLGPCRRCFVFFHEAMPREPLVIVYVALTREISDNVVDIMKNGNLTEEDETSANTAIYYSISSTQPGLRGIDLGNLLIKQVAAELMIENSNIIHHSTLSPIPGFRAWLLRSLQDASEFGDVLDTYALDYLRSFNNLGNATPEELKAQLVNLIKTNSLENYQPLKNLFLYFAAVYLLKAKTSNGYALNPVANFHLRNGAEVYKLNWAGNNSRRGIAQSLGIMVNYRYVMNNVSKNNENYVNNQLISISEEFSKQFLPKAKL</sequence>
<dbReference type="GO" id="GO:0006633">
    <property type="term" value="P:fatty acid biosynthetic process"/>
    <property type="evidence" value="ECO:0007669"/>
    <property type="project" value="InterPro"/>
</dbReference>
<dbReference type="Pfam" id="PF17408">
    <property type="entry name" value="MCD_N"/>
    <property type="match status" value="1"/>
</dbReference>
<dbReference type="InterPro" id="IPR038917">
    <property type="entry name" value="Malonyl_CoA_deC"/>
</dbReference>
<keyword evidence="3" id="KW-1185">Reference proteome</keyword>